<name>A0A4V2L5B4_9FLAO</name>
<dbReference type="CDD" id="cd01991">
    <property type="entry name" value="Asn_synthase_B_C"/>
    <property type="match status" value="1"/>
</dbReference>
<feature type="binding site" evidence="12">
    <location>
        <position position="225"/>
    </location>
    <ligand>
        <name>ATP</name>
        <dbReference type="ChEBI" id="CHEBI:30616"/>
    </ligand>
</feature>
<dbReference type="InterPro" id="IPR014729">
    <property type="entry name" value="Rossmann-like_a/b/a_fold"/>
</dbReference>
<evidence type="ECO:0000256" key="1">
    <source>
        <dbReference type="ARBA" id="ARBA00005187"/>
    </source>
</evidence>
<feature type="binding site" evidence="12">
    <location>
        <position position="255"/>
    </location>
    <ligand>
        <name>ATP</name>
        <dbReference type="ChEBI" id="CHEBI:30616"/>
    </ligand>
</feature>
<accession>A0A4V2L5B4</accession>
<dbReference type="Gene3D" id="3.60.20.10">
    <property type="entry name" value="Glutamine Phosphoribosylpyrophosphate, subunit 1, domain 1"/>
    <property type="match status" value="1"/>
</dbReference>
<dbReference type="SUPFAM" id="SSF56235">
    <property type="entry name" value="N-terminal nucleophile aminohydrolases (Ntn hydrolases)"/>
    <property type="match status" value="1"/>
</dbReference>
<dbReference type="GO" id="GO:0006529">
    <property type="term" value="P:asparagine biosynthetic process"/>
    <property type="evidence" value="ECO:0007669"/>
    <property type="project" value="UniProtKB-KW"/>
</dbReference>
<proteinExistence type="inferred from homology"/>
<comment type="pathway">
    <text evidence="1">Amino-acid biosynthesis; L-asparagine biosynthesis; L-asparagine from L-aspartate (L-Gln route): step 1/1.</text>
</comment>
<keyword evidence="8 11" id="KW-0061">Asparagine biosynthesis</keyword>
<evidence type="ECO:0000256" key="13">
    <source>
        <dbReference type="PIRSR" id="PIRSR001589-3"/>
    </source>
</evidence>
<feature type="site" description="Important for beta-aspartyl-AMP intermediate formation" evidence="13">
    <location>
        <position position="332"/>
    </location>
</feature>
<dbReference type="PANTHER" id="PTHR11772">
    <property type="entry name" value="ASPARAGINE SYNTHETASE"/>
    <property type="match status" value="1"/>
</dbReference>
<dbReference type="PIRSF" id="PIRSF001589">
    <property type="entry name" value="Asn_synthetase_glu-h"/>
    <property type="match status" value="1"/>
</dbReference>
<dbReference type="PROSITE" id="PS51278">
    <property type="entry name" value="GATASE_TYPE_2"/>
    <property type="match status" value="1"/>
</dbReference>
<feature type="binding site" evidence="12">
    <location>
        <position position="95"/>
    </location>
    <ligand>
        <name>L-glutamine</name>
        <dbReference type="ChEBI" id="CHEBI:58359"/>
    </ligand>
</feature>
<comment type="caution">
    <text evidence="15">The sequence shown here is derived from an EMBL/GenBank/DDBJ whole genome shotgun (WGS) entry which is preliminary data.</text>
</comment>
<dbReference type="PANTHER" id="PTHR11772:SF2">
    <property type="entry name" value="ASPARAGINE SYNTHETASE [GLUTAMINE-HYDROLYZING]"/>
    <property type="match status" value="1"/>
</dbReference>
<evidence type="ECO:0000256" key="10">
    <source>
        <dbReference type="ARBA" id="ARBA00048741"/>
    </source>
</evidence>
<dbReference type="RefSeq" id="WP_131475724.1">
    <property type="nucleotide sequence ID" value="NZ_SJPE01000005.1"/>
</dbReference>
<evidence type="ECO:0000256" key="12">
    <source>
        <dbReference type="PIRSR" id="PIRSR001589-2"/>
    </source>
</evidence>
<protein>
    <recommendedName>
        <fullName evidence="3">asparagine synthase (glutamine-hydrolyzing)</fullName>
        <ecNumber evidence="3">6.3.5.4</ecNumber>
    </recommendedName>
</protein>
<dbReference type="Proteomes" id="UP000293300">
    <property type="component" value="Unassembled WGS sequence"/>
</dbReference>
<organism evidence="15 16">
    <name type="scientific">Flavobacterium silvisoli</name>
    <dbReference type="NCBI Taxonomy" id="2529433"/>
    <lineage>
        <taxon>Bacteria</taxon>
        <taxon>Pseudomonadati</taxon>
        <taxon>Bacteroidota</taxon>
        <taxon>Flavobacteriia</taxon>
        <taxon>Flavobacteriales</taxon>
        <taxon>Flavobacteriaceae</taxon>
        <taxon>Flavobacterium</taxon>
    </lineage>
</organism>
<reference evidence="15 16" key="1">
    <citation type="submission" date="2019-02" db="EMBL/GenBank/DDBJ databases">
        <title>Flavobacterium sp. RD-2-33 isolated from forest soil.</title>
        <authorList>
            <person name="Chaudhary D.K."/>
        </authorList>
    </citation>
    <scope>NUCLEOTIDE SEQUENCE [LARGE SCALE GENOMIC DNA]</scope>
    <source>
        <strain evidence="15 16">RD-2-33</strain>
    </source>
</reference>
<keyword evidence="7 12" id="KW-0067">ATP-binding</keyword>
<dbReference type="InterPro" id="IPR029055">
    <property type="entry name" value="Ntn_hydrolases_N"/>
</dbReference>
<evidence type="ECO:0000256" key="7">
    <source>
        <dbReference type="ARBA" id="ARBA00022840"/>
    </source>
</evidence>
<dbReference type="GO" id="GO:0004066">
    <property type="term" value="F:asparagine synthase (glutamine-hydrolyzing) activity"/>
    <property type="evidence" value="ECO:0007669"/>
    <property type="project" value="UniProtKB-EC"/>
</dbReference>
<dbReference type="Pfam" id="PF00733">
    <property type="entry name" value="Asn_synthase"/>
    <property type="match status" value="1"/>
</dbReference>
<dbReference type="OrthoDB" id="9763290at2"/>
<dbReference type="SUPFAM" id="SSF52402">
    <property type="entry name" value="Adenine nucleotide alpha hydrolases-like"/>
    <property type="match status" value="1"/>
</dbReference>
<evidence type="ECO:0000259" key="14">
    <source>
        <dbReference type="PROSITE" id="PS51278"/>
    </source>
</evidence>
<dbReference type="GO" id="GO:0005829">
    <property type="term" value="C:cytosol"/>
    <property type="evidence" value="ECO:0007669"/>
    <property type="project" value="TreeGrafter"/>
</dbReference>
<evidence type="ECO:0000256" key="3">
    <source>
        <dbReference type="ARBA" id="ARBA00012737"/>
    </source>
</evidence>
<evidence type="ECO:0000256" key="9">
    <source>
        <dbReference type="ARBA" id="ARBA00022962"/>
    </source>
</evidence>
<keyword evidence="4 15" id="KW-0436">Ligase</keyword>
<dbReference type="InterPro" id="IPR006426">
    <property type="entry name" value="Asn_synth_AEB"/>
</dbReference>
<feature type="domain" description="Glutamine amidotransferase type-2" evidence="14">
    <location>
        <begin position="2"/>
        <end position="180"/>
    </location>
</feature>
<evidence type="ECO:0000256" key="4">
    <source>
        <dbReference type="ARBA" id="ARBA00022598"/>
    </source>
</evidence>
<evidence type="ECO:0000256" key="5">
    <source>
        <dbReference type="ARBA" id="ARBA00022605"/>
    </source>
</evidence>
<evidence type="ECO:0000256" key="11">
    <source>
        <dbReference type="PIRSR" id="PIRSR001589-1"/>
    </source>
</evidence>
<dbReference type="FunFam" id="3.40.50.620:FF:000031">
    <property type="entry name" value="Asparagine synthase B"/>
    <property type="match status" value="1"/>
</dbReference>
<dbReference type="NCBIfam" id="NF006949">
    <property type="entry name" value="PRK09431.1"/>
    <property type="match status" value="1"/>
</dbReference>
<dbReference type="CDD" id="cd00712">
    <property type="entry name" value="AsnB"/>
    <property type="match status" value="1"/>
</dbReference>
<keyword evidence="16" id="KW-1185">Reference proteome</keyword>
<dbReference type="AlphaFoldDB" id="A0A4V2L5B4"/>
<dbReference type="NCBIfam" id="TIGR01536">
    <property type="entry name" value="asn_synth_AEB"/>
    <property type="match status" value="1"/>
</dbReference>
<dbReference type="Gene3D" id="3.40.50.620">
    <property type="entry name" value="HUPs"/>
    <property type="match status" value="1"/>
</dbReference>
<dbReference type="InterPro" id="IPR017932">
    <property type="entry name" value="GATase_2_dom"/>
</dbReference>
<comment type="similarity">
    <text evidence="2">Belongs to the asparagine synthetase family.</text>
</comment>
<evidence type="ECO:0000256" key="8">
    <source>
        <dbReference type="ARBA" id="ARBA00022888"/>
    </source>
</evidence>
<evidence type="ECO:0000313" key="15">
    <source>
        <dbReference type="EMBL" id="TBX69995.1"/>
    </source>
</evidence>
<evidence type="ECO:0000313" key="16">
    <source>
        <dbReference type="Proteomes" id="UP000293300"/>
    </source>
</evidence>
<dbReference type="InterPro" id="IPR033738">
    <property type="entry name" value="AsnB_N"/>
</dbReference>
<keyword evidence="9 11" id="KW-0315">Glutamine amidotransferase</keyword>
<feature type="active site" description="For GATase activity" evidence="11">
    <location>
        <position position="2"/>
    </location>
</feature>
<dbReference type="GO" id="GO:0005524">
    <property type="term" value="F:ATP binding"/>
    <property type="evidence" value="ECO:0007669"/>
    <property type="project" value="UniProtKB-KW"/>
</dbReference>
<evidence type="ECO:0000256" key="2">
    <source>
        <dbReference type="ARBA" id="ARBA00005752"/>
    </source>
</evidence>
<evidence type="ECO:0000256" key="6">
    <source>
        <dbReference type="ARBA" id="ARBA00022741"/>
    </source>
</evidence>
<dbReference type="EMBL" id="SJPE01000005">
    <property type="protein sequence ID" value="TBX69995.1"/>
    <property type="molecule type" value="Genomic_DNA"/>
</dbReference>
<dbReference type="Pfam" id="PF13537">
    <property type="entry name" value="GATase_7"/>
    <property type="match status" value="1"/>
</dbReference>
<sequence>MCGILAIIGKGKDEQLVKQLSKRMSHRGPDESDMHITENGHILSHERLSIIDLHSGKQPIQGCSSAWMVHNGEIYNHQELRDTILKDHVFRSKSDSEVIVHLYEKFGYDFVHLLDGDFAFVVVDGDDYIAGRDPLGVKPLYYGVDDRGRMYFASEMKPIADQCKTFSTFPPGHYYTAETGFVKYYTPEYEDYKKCRDEVDFKMLRDALTEATRKRLMSDVPIGVLLSGGLDSSLTSSIAARLLKEKGKELHSFSIGLDKEAPDAVAARKVADFLGTTHHEVHFTIEQGIAILEKLIWHLETYDVTSVRASTPMYFLSKAITDMGIKVVLSGEGADEVFGGYLYFRNAPTTEDFTKETIERVQKLFTADLLRADKSTMAHGLEARVPFLDKDFLEVAMKIKGEEKLPKTYEGKEKYILRKAFDTPNDPYLPDEVLWRQKEQFSDGVGYNWIDTLIEYCASQVTDEQMAEAAKQFPYNTPATKEAYYYRTIFHKYYPQLSAAQTVRKWIPKWQENQDPSGRANAAHVKADVEIAKSSVIA</sequence>
<dbReference type="InterPro" id="IPR001962">
    <property type="entry name" value="Asn_synthase"/>
</dbReference>
<gene>
    <name evidence="15" type="ORF">EZL74_06145</name>
</gene>
<dbReference type="EC" id="6.3.5.4" evidence="3"/>
<comment type="catalytic activity">
    <reaction evidence="10">
        <text>L-aspartate + L-glutamine + ATP + H2O = L-asparagine + L-glutamate + AMP + diphosphate + H(+)</text>
        <dbReference type="Rhea" id="RHEA:12228"/>
        <dbReference type="ChEBI" id="CHEBI:15377"/>
        <dbReference type="ChEBI" id="CHEBI:15378"/>
        <dbReference type="ChEBI" id="CHEBI:29985"/>
        <dbReference type="ChEBI" id="CHEBI:29991"/>
        <dbReference type="ChEBI" id="CHEBI:30616"/>
        <dbReference type="ChEBI" id="CHEBI:33019"/>
        <dbReference type="ChEBI" id="CHEBI:58048"/>
        <dbReference type="ChEBI" id="CHEBI:58359"/>
        <dbReference type="ChEBI" id="CHEBI:456215"/>
        <dbReference type="EC" id="6.3.5.4"/>
    </reaction>
</comment>
<feature type="binding site" evidence="12">
    <location>
        <begin position="330"/>
        <end position="331"/>
    </location>
    <ligand>
        <name>ATP</name>
        <dbReference type="ChEBI" id="CHEBI:30616"/>
    </ligand>
</feature>
<keyword evidence="5 11" id="KW-0028">Amino-acid biosynthesis</keyword>
<keyword evidence="6 12" id="KW-0547">Nucleotide-binding</keyword>
<dbReference type="InterPro" id="IPR050795">
    <property type="entry name" value="Asn_Synthetase"/>
</dbReference>